<feature type="region of interest" description="Disordered" evidence="5">
    <location>
        <begin position="243"/>
        <end position="284"/>
    </location>
</feature>
<reference evidence="7" key="1">
    <citation type="journal article" date="2020" name="Ecol. Evol.">
        <title>Genome structure and content of the rice root-knot nematode (Meloidogyne graminicola).</title>
        <authorList>
            <person name="Phan N.T."/>
            <person name="Danchin E.G.J."/>
            <person name="Klopp C."/>
            <person name="Perfus-Barbeoch L."/>
            <person name="Kozlowski D.K."/>
            <person name="Koutsovoulos G.D."/>
            <person name="Lopez-Roques C."/>
            <person name="Bouchez O."/>
            <person name="Zahm M."/>
            <person name="Besnard G."/>
            <person name="Bellafiore S."/>
        </authorList>
    </citation>
    <scope>NUCLEOTIDE SEQUENCE</scope>
    <source>
        <strain evidence="7">VN-18</strain>
    </source>
</reference>
<dbReference type="PANTHER" id="PTHR11636:SF137">
    <property type="entry name" value="HOMEOBOX PROTEIN CEH-18"/>
    <property type="match status" value="1"/>
</dbReference>
<dbReference type="PANTHER" id="PTHR11636">
    <property type="entry name" value="POU DOMAIN"/>
    <property type="match status" value="1"/>
</dbReference>
<dbReference type="FunFam" id="1.10.260.40:FF:000001">
    <property type="entry name" value="POU domain protein"/>
    <property type="match status" value="1"/>
</dbReference>
<evidence type="ECO:0000256" key="1">
    <source>
        <dbReference type="ARBA" id="ARBA00004123"/>
    </source>
</evidence>
<dbReference type="AlphaFoldDB" id="A0A8S9ZLH3"/>
<evidence type="ECO:0000313" key="8">
    <source>
        <dbReference type="Proteomes" id="UP000605970"/>
    </source>
</evidence>
<name>A0A8S9ZLH3_9BILA</name>
<keyword evidence="3" id="KW-0371">Homeobox</keyword>
<keyword evidence="4" id="KW-0539">Nucleus</keyword>
<evidence type="ECO:0000256" key="4">
    <source>
        <dbReference type="ARBA" id="ARBA00023242"/>
    </source>
</evidence>
<protein>
    <submittedName>
        <fullName evidence="7">POU domain protein</fullName>
    </submittedName>
</protein>
<feature type="compositionally biased region" description="Polar residues" evidence="5">
    <location>
        <begin position="28"/>
        <end position="57"/>
    </location>
</feature>
<proteinExistence type="predicted"/>
<feature type="domain" description="POU-specific" evidence="6">
    <location>
        <begin position="309"/>
        <end position="383"/>
    </location>
</feature>
<feature type="region of interest" description="Disordered" evidence="5">
    <location>
        <begin position="636"/>
        <end position="683"/>
    </location>
</feature>
<feature type="compositionally biased region" description="Polar residues" evidence="5">
    <location>
        <begin position="265"/>
        <end position="284"/>
    </location>
</feature>
<evidence type="ECO:0000256" key="3">
    <source>
        <dbReference type="ARBA" id="ARBA00023155"/>
    </source>
</evidence>
<dbReference type="GO" id="GO:0030154">
    <property type="term" value="P:cell differentiation"/>
    <property type="evidence" value="ECO:0007669"/>
    <property type="project" value="UniProtKB-ARBA"/>
</dbReference>
<evidence type="ECO:0000256" key="5">
    <source>
        <dbReference type="SAM" id="MobiDB-lite"/>
    </source>
</evidence>
<evidence type="ECO:0000313" key="7">
    <source>
        <dbReference type="EMBL" id="KAF7634091.1"/>
    </source>
</evidence>
<feature type="region of interest" description="Disordered" evidence="5">
    <location>
        <begin position="28"/>
        <end position="80"/>
    </location>
</feature>
<dbReference type="InterPro" id="IPR013847">
    <property type="entry name" value="POU"/>
</dbReference>
<evidence type="ECO:0000259" key="6">
    <source>
        <dbReference type="PROSITE" id="PS51179"/>
    </source>
</evidence>
<dbReference type="Pfam" id="PF00157">
    <property type="entry name" value="Pou"/>
    <property type="match status" value="1"/>
</dbReference>
<comment type="subcellular location">
    <subcellularLocation>
        <location evidence="1">Nucleus</location>
    </subcellularLocation>
</comment>
<dbReference type="PRINTS" id="PR00028">
    <property type="entry name" value="POUDOMAIN"/>
</dbReference>
<dbReference type="EMBL" id="JABEBT010000064">
    <property type="protein sequence ID" value="KAF7634091.1"/>
    <property type="molecule type" value="Genomic_DNA"/>
</dbReference>
<sequence length="791" mass="91782">MFAAFQCWQLLQQQQNISTFSPQTFPNTALTSESNIDNFPTTAQTSTTKISETQQKRNNTKERSKNKKQQQNQNENKTSFLPLKQPFSLPQQSSEQTQNLITYDDNIPLIFNGNQTSVFTEQQQLIATQILSQLIFSQTLNKNNNEFQNIQTNIQQNEYQNLHQNNITNIQSNNEQQQNQLSTTLASLISQGFLPLFNGMDPQQQQEILKQMFDQQQNINNNNCWKENKEENNEFQIIKEENKEEFNNENKQSLQQHKRLKKLSKASSNIQKTSPPSSSYLNIPSTGSLTVKSEKSLGALLRQNHDGVERIEELQEVEEFSKCFKKQRIKHGFTQGDVGVALGKRYGTDFSQTTISRFEALNLSYKNMCKLRPLLEDWLHETDRLITAGATVQDIMEGVAIQRVEMLSSKSTSSILTTNNASCVDRLNLTVTNIFSDFFFSVLFLLNSNRGKHIFVSNQLLLPISLLHYFPMCINLAKIWKLNYYYQPKPSSFILPSLPLPPPLNSSPQNLPPLPLPPSFPPQFPSPPHYSISSPLIISTPNTSKHYTKTLQHFLNIIQQLPFIDDNIENNKLINNKCFVCNKIINNQQFKQINKTNCFYYRIKTLFYKLCCFPFSDKNQKQRLLGKKNLKERKNEESVGEFLENSKEEEEEEEAKEKKENKVNKKNDGKTDEREEKNENNPLLNFTHPLKELLKEEEGLEDNFIEINPISIDDPFFNCWNNQQWNCQERPVQIDLGFDDRIKTFWNGDFWNNTKWSSGPCWHEIIGNLEFSPVYGNSEATNVFEFVFMKF</sequence>
<dbReference type="GO" id="GO:0000978">
    <property type="term" value="F:RNA polymerase II cis-regulatory region sequence-specific DNA binding"/>
    <property type="evidence" value="ECO:0007669"/>
    <property type="project" value="TreeGrafter"/>
</dbReference>
<dbReference type="Proteomes" id="UP000605970">
    <property type="component" value="Unassembled WGS sequence"/>
</dbReference>
<feature type="compositionally biased region" description="Basic and acidic residues" evidence="5">
    <location>
        <begin position="655"/>
        <end position="679"/>
    </location>
</feature>
<dbReference type="GO" id="GO:0000981">
    <property type="term" value="F:DNA-binding transcription factor activity, RNA polymerase II-specific"/>
    <property type="evidence" value="ECO:0007669"/>
    <property type="project" value="TreeGrafter"/>
</dbReference>
<dbReference type="InterPro" id="IPR000327">
    <property type="entry name" value="POU_dom"/>
</dbReference>
<dbReference type="Gene3D" id="1.10.260.40">
    <property type="entry name" value="lambda repressor-like DNA-binding domains"/>
    <property type="match status" value="1"/>
</dbReference>
<dbReference type="InterPro" id="IPR010982">
    <property type="entry name" value="Lambda_DNA-bd_dom_sf"/>
</dbReference>
<dbReference type="PROSITE" id="PS00465">
    <property type="entry name" value="POU_2"/>
    <property type="match status" value="1"/>
</dbReference>
<dbReference type="SMART" id="SM00352">
    <property type="entry name" value="POU"/>
    <property type="match status" value="1"/>
</dbReference>
<dbReference type="GO" id="GO:0005634">
    <property type="term" value="C:nucleus"/>
    <property type="evidence" value="ECO:0007669"/>
    <property type="project" value="UniProtKB-SubCell"/>
</dbReference>
<dbReference type="PROSITE" id="PS51179">
    <property type="entry name" value="POU_3"/>
    <property type="match status" value="1"/>
</dbReference>
<organism evidence="7 8">
    <name type="scientific">Meloidogyne graminicola</name>
    <dbReference type="NCBI Taxonomy" id="189291"/>
    <lineage>
        <taxon>Eukaryota</taxon>
        <taxon>Metazoa</taxon>
        <taxon>Ecdysozoa</taxon>
        <taxon>Nematoda</taxon>
        <taxon>Chromadorea</taxon>
        <taxon>Rhabditida</taxon>
        <taxon>Tylenchina</taxon>
        <taxon>Tylenchomorpha</taxon>
        <taxon>Tylenchoidea</taxon>
        <taxon>Meloidogynidae</taxon>
        <taxon>Meloidogyninae</taxon>
        <taxon>Meloidogyne</taxon>
    </lineage>
</organism>
<keyword evidence="8" id="KW-1185">Reference proteome</keyword>
<accession>A0A8S9ZLH3</accession>
<dbReference type="SUPFAM" id="SSF47413">
    <property type="entry name" value="lambda repressor-like DNA-binding domains"/>
    <property type="match status" value="1"/>
</dbReference>
<dbReference type="InterPro" id="IPR050255">
    <property type="entry name" value="POU_domain_TF"/>
</dbReference>
<comment type="caution">
    <text evidence="7">The sequence shown here is derived from an EMBL/GenBank/DDBJ whole genome shotgun (WGS) entry which is preliminary data.</text>
</comment>
<dbReference type="OrthoDB" id="6358449at2759"/>
<evidence type="ECO:0000256" key="2">
    <source>
        <dbReference type="ARBA" id="ARBA00023125"/>
    </source>
</evidence>
<gene>
    <name evidence="7" type="ORF">Mgra_00006511</name>
</gene>
<keyword evidence="2" id="KW-0238">DNA-binding</keyword>